<protein>
    <submittedName>
        <fullName evidence="2">Uncharacterized protein</fullName>
    </submittedName>
</protein>
<dbReference type="Proteomes" id="UP000722989">
    <property type="component" value="Unassembled WGS sequence"/>
</dbReference>
<proteinExistence type="predicted"/>
<dbReference type="RefSeq" id="WP_167925960.1">
    <property type="nucleotide sequence ID" value="NZ_JAATVY010000009.1"/>
</dbReference>
<name>A0ABX0XYG4_9ACTN</name>
<organism evidence="2 3">
    <name type="scientific">Planosporangium thailandense</name>
    <dbReference type="NCBI Taxonomy" id="765197"/>
    <lineage>
        <taxon>Bacteria</taxon>
        <taxon>Bacillati</taxon>
        <taxon>Actinomycetota</taxon>
        <taxon>Actinomycetes</taxon>
        <taxon>Micromonosporales</taxon>
        <taxon>Micromonosporaceae</taxon>
        <taxon>Planosporangium</taxon>
    </lineage>
</organism>
<comment type="caution">
    <text evidence="2">The sequence shown here is derived from an EMBL/GenBank/DDBJ whole genome shotgun (WGS) entry which is preliminary data.</text>
</comment>
<accession>A0ABX0XYG4</accession>
<keyword evidence="1" id="KW-0732">Signal</keyword>
<evidence type="ECO:0000256" key="1">
    <source>
        <dbReference type="SAM" id="SignalP"/>
    </source>
</evidence>
<evidence type="ECO:0000313" key="3">
    <source>
        <dbReference type="Proteomes" id="UP000722989"/>
    </source>
</evidence>
<keyword evidence="3" id="KW-1185">Reference proteome</keyword>
<gene>
    <name evidence="2" type="ORF">HC031_15270</name>
</gene>
<evidence type="ECO:0000313" key="2">
    <source>
        <dbReference type="EMBL" id="NJC71061.1"/>
    </source>
</evidence>
<feature type="chain" id="PRO_5046639305" evidence="1">
    <location>
        <begin position="31"/>
        <end position="149"/>
    </location>
</feature>
<reference evidence="2 3" key="1">
    <citation type="submission" date="2020-03" db="EMBL/GenBank/DDBJ databases">
        <title>WGS of the type strain of Planosporangium spp.</title>
        <authorList>
            <person name="Thawai C."/>
        </authorList>
    </citation>
    <scope>NUCLEOTIDE SEQUENCE [LARGE SCALE GENOMIC DNA]</scope>
    <source>
        <strain evidence="2 3">TBRC 5610</strain>
    </source>
</reference>
<sequence>MIRPRPRIQIAAIAAIGVGAALAYAVPAGAAVAVQSQSPPVQAVKLGSTATLDAKGAVVFAPVSVACRPGSFAYLTVAVTENVGNAIASGQASTSIEQCTGSAQGFKVAVTPTQKPFRTGVAFGSAQLQVCADTCRTVVDQHNIQIVKK</sequence>
<feature type="signal peptide" evidence="1">
    <location>
        <begin position="1"/>
        <end position="30"/>
    </location>
</feature>
<dbReference type="EMBL" id="JAATVY010000009">
    <property type="protein sequence ID" value="NJC71061.1"/>
    <property type="molecule type" value="Genomic_DNA"/>
</dbReference>